<feature type="domain" description="Integrase catalytic" evidence="1">
    <location>
        <begin position="50"/>
        <end position="244"/>
    </location>
</feature>
<evidence type="ECO:0000313" key="3">
    <source>
        <dbReference type="Proteomes" id="UP001151760"/>
    </source>
</evidence>
<organism evidence="2 3">
    <name type="scientific">Tanacetum coccineum</name>
    <dbReference type="NCBI Taxonomy" id="301880"/>
    <lineage>
        <taxon>Eukaryota</taxon>
        <taxon>Viridiplantae</taxon>
        <taxon>Streptophyta</taxon>
        <taxon>Embryophyta</taxon>
        <taxon>Tracheophyta</taxon>
        <taxon>Spermatophyta</taxon>
        <taxon>Magnoliopsida</taxon>
        <taxon>eudicotyledons</taxon>
        <taxon>Gunneridae</taxon>
        <taxon>Pentapetalae</taxon>
        <taxon>asterids</taxon>
        <taxon>campanulids</taxon>
        <taxon>Asterales</taxon>
        <taxon>Asteraceae</taxon>
        <taxon>Asteroideae</taxon>
        <taxon>Anthemideae</taxon>
        <taxon>Anthemidinae</taxon>
        <taxon>Tanacetum</taxon>
    </lineage>
</organism>
<comment type="caution">
    <text evidence="2">The sequence shown here is derived from an EMBL/GenBank/DDBJ whole genome shotgun (WGS) entry which is preliminary data.</text>
</comment>
<keyword evidence="3" id="KW-1185">Reference proteome</keyword>
<dbReference type="InterPro" id="IPR012337">
    <property type="entry name" value="RNaseH-like_sf"/>
</dbReference>
<evidence type="ECO:0000259" key="1">
    <source>
        <dbReference type="PROSITE" id="PS50994"/>
    </source>
</evidence>
<dbReference type="InterPro" id="IPR036397">
    <property type="entry name" value="RNaseH_sf"/>
</dbReference>
<proteinExistence type="predicted"/>
<evidence type="ECO:0000313" key="2">
    <source>
        <dbReference type="EMBL" id="GJU09065.1"/>
    </source>
</evidence>
<dbReference type="PROSITE" id="PS50994">
    <property type="entry name" value="INTEGRASE"/>
    <property type="match status" value="1"/>
</dbReference>
<gene>
    <name evidence="2" type="ORF">Tco_1125495</name>
</gene>
<accession>A0ABQ5JAV7</accession>
<reference evidence="2" key="2">
    <citation type="submission" date="2022-01" db="EMBL/GenBank/DDBJ databases">
        <authorList>
            <person name="Yamashiro T."/>
            <person name="Shiraishi A."/>
            <person name="Satake H."/>
            <person name="Nakayama K."/>
        </authorList>
    </citation>
    <scope>NUCLEOTIDE SEQUENCE</scope>
</reference>
<dbReference type="SUPFAM" id="SSF53098">
    <property type="entry name" value="Ribonuclease H-like"/>
    <property type="match status" value="1"/>
</dbReference>
<reference evidence="2" key="1">
    <citation type="journal article" date="2022" name="Int. J. Mol. Sci.">
        <title>Draft Genome of Tanacetum Coccineum: Genomic Comparison of Closely Related Tanacetum-Family Plants.</title>
        <authorList>
            <person name="Yamashiro T."/>
            <person name="Shiraishi A."/>
            <person name="Nakayama K."/>
            <person name="Satake H."/>
        </authorList>
    </citation>
    <scope>NUCLEOTIDE SEQUENCE</scope>
</reference>
<dbReference type="InterPro" id="IPR001584">
    <property type="entry name" value="Integrase_cat-core"/>
</dbReference>
<sequence>MIRAKLEVNTARLKKSVLLAEVSTASRVSTANRNPVMSSSSTVTYTSVYTDSEPGRVFWGADEELSDGGSPSKPVVTLVYSRKPRKSKTNVLLAKSKGFVQNCSLFKFGNDNVAKILGYGDYQIRNLLRYQGFTTWKDLDTTYSPLDNGTEFVNQTLREYYEKVGISHETSVARSPQQNGVVERRNRTLIEAAHTMLIYAKASFILMGRSSCYRMLHPKSFQSYFIRRTFMKIVTPATISSGLMLNPPPSTPFVPPLRTDWDLLFQPLNSQITPETQSHILPNDVEEDNHDLDVAHMNNDPLYGIPIPENKSEASSSSDVIPTVVYSDGYYFKIDLQGETWCIRRNSKEQGSFDGILERHSAQRSLCQPTGWVCGSRQSESCGKRLRRRFKVKQAPRDVVNDMMSTVSTS</sequence>
<dbReference type="Proteomes" id="UP001151760">
    <property type="component" value="Unassembled WGS sequence"/>
</dbReference>
<dbReference type="EMBL" id="BQNB010021693">
    <property type="protein sequence ID" value="GJU09065.1"/>
    <property type="molecule type" value="Genomic_DNA"/>
</dbReference>
<dbReference type="PANTHER" id="PTHR42648:SF21">
    <property type="entry name" value="CYSTEINE-RICH RLK (RECEPTOR-LIKE PROTEIN KINASE) 8"/>
    <property type="match status" value="1"/>
</dbReference>
<dbReference type="PANTHER" id="PTHR42648">
    <property type="entry name" value="TRANSPOSASE, PUTATIVE-RELATED"/>
    <property type="match status" value="1"/>
</dbReference>
<dbReference type="Gene3D" id="3.30.420.10">
    <property type="entry name" value="Ribonuclease H-like superfamily/Ribonuclease H"/>
    <property type="match status" value="1"/>
</dbReference>
<dbReference type="InterPro" id="IPR039537">
    <property type="entry name" value="Retrotran_Ty1/copia-like"/>
</dbReference>
<protein>
    <submittedName>
        <fullName evidence="2">Retrovirus-related pol polyprotein from transposon TNT 1-94</fullName>
    </submittedName>
</protein>
<name>A0ABQ5JAV7_9ASTR</name>